<dbReference type="KEGG" id="pgri:PgNI_05144"/>
<dbReference type="Proteomes" id="UP000515153">
    <property type="component" value="Chromosome I"/>
</dbReference>
<dbReference type="AlphaFoldDB" id="A0A6P8B7V9"/>
<protein>
    <submittedName>
        <fullName evidence="2">Uncharacterized protein</fullName>
    </submittedName>
</protein>
<evidence type="ECO:0000313" key="1">
    <source>
        <dbReference type="Proteomes" id="UP000515153"/>
    </source>
</evidence>
<sequence length="152" mass="16850">MACAPVLTIDTDGARVDAWADHIWQRGSDPGLKSKHDVLDAGGLGAGRRTGGGEEVRRCALGEGKSVIRCLRQTEHELPSGSGERRNRAELLERFAEFKSLKFRFATQMRGAERVYVLMQREVEGNSIEDGLQEKELPSLMKAAHSTPHCYQ</sequence>
<gene>
    <name evidence="2" type="ORF">PgNI_05144</name>
</gene>
<reference evidence="2" key="2">
    <citation type="submission" date="2019-10" db="EMBL/GenBank/DDBJ databases">
        <authorList>
            <consortium name="NCBI Genome Project"/>
        </authorList>
    </citation>
    <scope>NUCLEOTIDE SEQUENCE</scope>
    <source>
        <strain evidence="2">NI907</strain>
    </source>
</reference>
<dbReference type="GeneID" id="41960090"/>
<keyword evidence="1" id="KW-1185">Reference proteome</keyword>
<reference evidence="2" key="3">
    <citation type="submission" date="2025-08" db="UniProtKB">
        <authorList>
            <consortium name="RefSeq"/>
        </authorList>
    </citation>
    <scope>IDENTIFICATION</scope>
    <source>
        <strain evidence="2">NI907</strain>
    </source>
</reference>
<name>A0A6P8B7V9_PYRGI</name>
<reference evidence="1 2" key="1">
    <citation type="journal article" date="2019" name="Mol. Biol. Evol.">
        <title>Blast fungal genomes show frequent chromosomal changes, gene gains and losses, and effector gene turnover.</title>
        <authorList>
            <person name="Gomez Luciano L.B."/>
            <person name="Jason Tsai I."/>
            <person name="Chuma I."/>
            <person name="Tosa Y."/>
            <person name="Chen Y.H."/>
            <person name="Li J.Y."/>
            <person name="Li M.Y."/>
            <person name="Jade Lu M.Y."/>
            <person name="Nakayashiki H."/>
            <person name="Li W.H."/>
        </authorList>
    </citation>
    <scope>NUCLEOTIDE SEQUENCE [LARGE SCALE GENOMIC DNA]</scope>
    <source>
        <strain evidence="1 2">NI907</strain>
    </source>
</reference>
<proteinExistence type="predicted"/>
<evidence type="ECO:0000313" key="2">
    <source>
        <dbReference type="RefSeq" id="XP_030983255.1"/>
    </source>
</evidence>
<dbReference type="RefSeq" id="XP_030983255.1">
    <property type="nucleotide sequence ID" value="XM_031125181.1"/>
</dbReference>
<organism evidence="1 2">
    <name type="scientific">Pyricularia grisea</name>
    <name type="common">Crabgrass-specific blast fungus</name>
    <name type="synonym">Magnaporthe grisea</name>
    <dbReference type="NCBI Taxonomy" id="148305"/>
    <lineage>
        <taxon>Eukaryota</taxon>
        <taxon>Fungi</taxon>
        <taxon>Dikarya</taxon>
        <taxon>Ascomycota</taxon>
        <taxon>Pezizomycotina</taxon>
        <taxon>Sordariomycetes</taxon>
        <taxon>Sordariomycetidae</taxon>
        <taxon>Magnaporthales</taxon>
        <taxon>Pyriculariaceae</taxon>
        <taxon>Pyricularia</taxon>
    </lineage>
</organism>
<accession>A0A6P8B7V9</accession>